<reference evidence="3 4" key="1">
    <citation type="journal article" date="2018" name="Sci. Rep.">
        <title>Comparative analysis of the Pocillopora damicornis genome highlights role of immune system in coral evolution.</title>
        <authorList>
            <person name="Cunning R."/>
            <person name="Bay R.A."/>
            <person name="Gillette P."/>
            <person name="Baker A.C."/>
            <person name="Traylor-Knowles N."/>
        </authorList>
    </citation>
    <scope>NUCLEOTIDE SEQUENCE [LARGE SCALE GENOMIC DNA]</scope>
    <source>
        <strain evidence="3">RSMAS</strain>
        <tissue evidence="3">Whole animal</tissue>
    </source>
</reference>
<keyword evidence="2" id="KW-0472">Membrane</keyword>
<dbReference type="OrthoDB" id="10032541at2759"/>
<evidence type="ECO:0000313" key="3">
    <source>
        <dbReference type="EMBL" id="RMX55530.1"/>
    </source>
</evidence>
<keyword evidence="2" id="KW-0812">Transmembrane</keyword>
<sequence length="136" mass="15476">MEEDSGRQRLLDGGQPFPSSLPQSPPNEYDNALYHEQGKSPRETLIMYFFMLFVIIMVMITIILSLYRGAAVDSTYILLGVSIISIGMVELVLVHWTRSGELPAEKLWFLYFVGICISLESIFTDVLLYHRPEPST</sequence>
<feature type="compositionally biased region" description="Basic and acidic residues" evidence="1">
    <location>
        <begin position="1"/>
        <end position="10"/>
    </location>
</feature>
<keyword evidence="4" id="KW-1185">Reference proteome</keyword>
<proteinExistence type="predicted"/>
<dbReference type="OMA" id="KEKTWFL"/>
<organism evidence="3 4">
    <name type="scientific">Pocillopora damicornis</name>
    <name type="common">Cauliflower coral</name>
    <name type="synonym">Millepora damicornis</name>
    <dbReference type="NCBI Taxonomy" id="46731"/>
    <lineage>
        <taxon>Eukaryota</taxon>
        <taxon>Metazoa</taxon>
        <taxon>Cnidaria</taxon>
        <taxon>Anthozoa</taxon>
        <taxon>Hexacorallia</taxon>
        <taxon>Scleractinia</taxon>
        <taxon>Astrocoeniina</taxon>
        <taxon>Pocilloporidae</taxon>
        <taxon>Pocillopora</taxon>
    </lineage>
</organism>
<accession>A0A3M6UPG8</accession>
<name>A0A3M6UPG8_POCDA</name>
<feature type="transmembrane region" description="Helical" evidence="2">
    <location>
        <begin position="45"/>
        <end position="64"/>
    </location>
</feature>
<comment type="caution">
    <text evidence="3">The sequence shown here is derived from an EMBL/GenBank/DDBJ whole genome shotgun (WGS) entry which is preliminary data.</text>
</comment>
<feature type="region of interest" description="Disordered" evidence="1">
    <location>
        <begin position="1"/>
        <end position="25"/>
    </location>
</feature>
<dbReference type="Proteomes" id="UP000275408">
    <property type="component" value="Unassembled WGS sequence"/>
</dbReference>
<dbReference type="EMBL" id="RCHS01001033">
    <property type="protein sequence ID" value="RMX55530.1"/>
    <property type="molecule type" value="Genomic_DNA"/>
</dbReference>
<gene>
    <name evidence="3" type="ORF">pdam_00022750</name>
</gene>
<feature type="transmembrane region" description="Helical" evidence="2">
    <location>
        <begin position="108"/>
        <end position="129"/>
    </location>
</feature>
<dbReference type="AlphaFoldDB" id="A0A3M6UPG8"/>
<keyword evidence="2" id="KW-1133">Transmembrane helix</keyword>
<feature type="transmembrane region" description="Helical" evidence="2">
    <location>
        <begin position="76"/>
        <end position="96"/>
    </location>
</feature>
<evidence type="ECO:0000256" key="1">
    <source>
        <dbReference type="SAM" id="MobiDB-lite"/>
    </source>
</evidence>
<evidence type="ECO:0000256" key="2">
    <source>
        <dbReference type="SAM" id="Phobius"/>
    </source>
</evidence>
<protein>
    <submittedName>
        <fullName evidence="3">Uncharacterized protein</fullName>
    </submittedName>
</protein>
<evidence type="ECO:0000313" key="4">
    <source>
        <dbReference type="Proteomes" id="UP000275408"/>
    </source>
</evidence>